<feature type="region of interest" description="Disordered" evidence="2">
    <location>
        <begin position="1090"/>
        <end position="1111"/>
    </location>
</feature>
<keyword evidence="3" id="KW-1133">Transmembrane helix</keyword>
<dbReference type="InterPro" id="IPR006530">
    <property type="entry name" value="YD"/>
</dbReference>
<dbReference type="Pfam" id="PF05593">
    <property type="entry name" value="RHS_repeat"/>
    <property type="match status" value="7"/>
</dbReference>
<dbReference type="NCBIfam" id="TIGR01643">
    <property type="entry name" value="YD_repeat_2x"/>
    <property type="match status" value="10"/>
</dbReference>
<dbReference type="Pfam" id="PF20148">
    <property type="entry name" value="DUF6531"/>
    <property type="match status" value="1"/>
</dbReference>
<keyword evidence="3" id="KW-0472">Membrane</keyword>
<evidence type="ECO:0000256" key="1">
    <source>
        <dbReference type="ARBA" id="ARBA00022737"/>
    </source>
</evidence>
<dbReference type="InterPro" id="IPR049082">
    <property type="entry name" value="T7SS_signal"/>
</dbReference>
<evidence type="ECO:0000313" key="7">
    <source>
        <dbReference type="EMBL" id="MBB0230607.1"/>
    </source>
</evidence>
<dbReference type="Proteomes" id="UP000530234">
    <property type="component" value="Unassembled WGS sequence"/>
</dbReference>
<dbReference type="NCBIfam" id="TIGR03696">
    <property type="entry name" value="Rhs_assc_core"/>
    <property type="match status" value="1"/>
</dbReference>
<dbReference type="InterPro" id="IPR045351">
    <property type="entry name" value="DUF6531"/>
</dbReference>
<evidence type="ECO:0000259" key="6">
    <source>
        <dbReference type="Pfam" id="PF25023"/>
    </source>
</evidence>
<name>A0A7W3T463_9ACTN</name>
<reference evidence="8" key="1">
    <citation type="submission" date="2019-10" db="EMBL/GenBank/DDBJ databases">
        <title>Streptomyces sp. nov., a novel actinobacterium isolated from alkaline environment.</title>
        <authorList>
            <person name="Golinska P."/>
        </authorList>
    </citation>
    <scope>NUCLEOTIDE SEQUENCE [LARGE SCALE GENOMIC DNA]</scope>
    <source>
        <strain evidence="8">DSM 42108</strain>
    </source>
</reference>
<organism evidence="7 8">
    <name type="scientific">Streptomyces calidiresistens</name>
    <dbReference type="NCBI Taxonomy" id="1485586"/>
    <lineage>
        <taxon>Bacteria</taxon>
        <taxon>Bacillati</taxon>
        <taxon>Actinomycetota</taxon>
        <taxon>Actinomycetes</taxon>
        <taxon>Kitasatosporales</taxon>
        <taxon>Streptomycetaceae</taxon>
        <taxon>Streptomyces</taxon>
    </lineage>
</organism>
<evidence type="ECO:0000259" key="4">
    <source>
        <dbReference type="Pfam" id="PF20148"/>
    </source>
</evidence>
<accession>A0A7W3T463</accession>
<dbReference type="PANTHER" id="PTHR32305">
    <property type="match status" value="1"/>
</dbReference>
<feature type="domain" description="DUF6531" evidence="4">
    <location>
        <begin position="327"/>
        <end position="399"/>
    </location>
</feature>
<feature type="domain" description="Teneurin-like YD-shell" evidence="6">
    <location>
        <begin position="1059"/>
        <end position="1328"/>
    </location>
</feature>
<dbReference type="EMBL" id="VKHS01000313">
    <property type="protein sequence ID" value="MBB0230607.1"/>
    <property type="molecule type" value="Genomic_DNA"/>
</dbReference>
<dbReference type="InterPro" id="IPR022385">
    <property type="entry name" value="Rhs_assc_core"/>
</dbReference>
<keyword evidence="8" id="KW-1185">Reference proteome</keyword>
<keyword evidence="1" id="KW-0677">Repeat</keyword>
<dbReference type="InterPro" id="IPR031325">
    <property type="entry name" value="RHS_repeat"/>
</dbReference>
<feature type="domain" description="Putative T7SS secretion signal" evidence="5">
    <location>
        <begin position="10"/>
        <end position="197"/>
    </location>
</feature>
<evidence type="ECO:0000256" key="2">
    <source>
        <dbReference type="SAM" id="MobiDB-lite"/>
    </source>
</evidence>
<gene>
    <name evidence="7" type="ORF">FOE67_14050</name>
</gene>
<dbReference type="PANTHER" id="PTHR32305:SF15">
    <property type="entry name" value="PROTEIN RHSA-RELATED"/>
    <property type="match status" value="1"/>
</dbReference>
<dbReference type="InterPro" id="IPR056823">
    <property type="entry name" value="TEN-like_YD-shell"/>
</dbReference>
<keyword evidence="3" id="KW-0812">Transmembrane</keyword>
<evidence type="ECO:0000256" key="3">
    <source>
        <dbReference type="SAM" id="Phobius"/>
    </source>
</evidence>
<dbReference type="Pfam" id="PF14412">
    <property type="entry name" value="AHH"/>
    <property type="match status" value="1"/>
</dbReference>
<dbReference type="Gene3D" id="2.180.10.10">
    <property type="entry name" value="RHS repeat-associated core"/>
    <property type="match status" value="3"/>
</dbReference>
<comment type="caution">
    <text evidence="7">The sequence shown here is derived from an EMBL/GenBank/DDBJ whole genome shotgun (WGS) entry which is preliminary data.</text>
</comment>
<protein>
    <recommendedName>
        <fullName evidence="9">RHS repeat-associated protein</fullName>
    </recommendedName>
</protein>
<dbReference type="Pfam" id="PF21725">
    <property type="entry name" value="T7SS_signal"/>
    <property type="match status" value="1"/>
</dbReference>
<sequence>MEMGSDPTPGDPDRIERLGNKLEEFAEDVFTALGKVRAMGEEGALASFVGESAEAYRDRFDKLPPDLDKLHTSYDLAAQALLTYAPKLREAQGDADRALNRAIEAREELSTAQSWLERATSALEDAEEAAEPPDEGEVAAEVRRALTDAETDKGDAETAVTDAREKLDLAIALAGQAKELREEAAQKCKADLEEASEAGIPNRKWWQKAADWVVDNWDTIVAVAKVVVAVVGIIAMIIGGPLAWLVLAAALIVLADTLIDYANGDATLWDVGFAALDCIPGFKGLTTAAGLVSGMRTGLKGLATGAAGLGRSVRKQAVKMVGRNGCGDPVDVATGEVFMSATDVELPGILPLVIERHHISGYREGRCFGRSWASTLDQRLTLEDRGVRFHTEDGMSLLYPVPQADPDHPVLPVEGPRWSLAWDGVPGTPLTVYQRENGRTLHFAPVAGRSGAELPLVAITDRNDNRVDFLHDEDGVLSELKHSGGYRVGVTVRGERVVSLVLKSDPDEPTLVTYDHDDAGNLARIHNSSGLPLRLWYDEDHRLIRWEDRNGIWYRYEYDDAGRCVFSTGTERAMEYRYRYDTADHRTRATNSLGHTTVHRFNDSYQLISRADPLGGTSHRSWDRYDRLLSFTDPLGRTMTMEWDERGDLIGTRLPDGTTSTARFNESGLPVELVAHDGAVWRQEWDERGNCLSITAPDGATTTFTRDRTGALGSLTDAEGAVLRRTNSPAGLPVSVIDPLGAETRYRYDAFGRTVAVIDHFGAVIEQSWTVEGLLASRSGPDGAIEKWHHDGEGNLVGYTDALGRVTRYAHTFFDLIASRTTPDGATHTFEYDTELRLTAVVNPAGRRWEYVYDEAGRLVAETDFDGSTLRYRHDAADNLLARTNAVGQTITYRYDDVDQVVGKSVDGREVVYDLDPAGRVLRAADPLVALALDYDRAGRVTGETVNGRTLTTVHDALGRPTERVTPAGAVIGYRYDAAGHRASLTFSGKSMEFTRDSLGRETDRRWGTGAPRLTTARDAADRITAQTLTAAGADRPVRHRAHAYRQDGSPIVIADSANGTRTFDLDAGGRITGVRAEGWTESYAYDESGNQTEAHWPDGQPQPEARGERRYSGNRVIRAGSVHYEYDAAGRVVVRRRTRLSRKPDVWRYTWDAEDLLTSVVTPDGTTWRYLHDALRRRVAKQRLAADGETIEEETRFVWDGPHLVEQTTRIAGSPEEHTLTWDREGMRPIAQTERTTSADTPDEVITQRFFAIVTDPVGTPTELVDEDGEIVWSARSTLWGLTTWQANTATTTPLRFPGQYHDPETELHYNYFRHYDPATGSYISPDPLGLDAGPNPRAYVSNPLMWVDYLGLLTCAQNAAILRRNMAAEGRAPASGQAAAHIVPSSLNRGGAANSRKILSKYGVDINDAANGIPLGHPTPHNYTHRTNFLNRLDDHLQETVDTMEQLGRGADEIGRALRTELRGIGKAVEQELKTGAPGAGAYWTA</sequence>
<dbReference type="Pfam" id="PF25023">
    <property type="entry name" value="TEN_YD-shell"/>
    <property type="match status" value="1"/>
</dbReference>
<proteinExistence type="predicted"/>
<dbReference type="InterPro" id="IPR050708">
    <property type="entry name" value="T6SS_VgrG/RHS"/>
</dbReference>
<evidence type="ECO:0000259" key="5">
    <source>
        <dbReference type="Pfam" id="PF21725"/>
    </source>
</evidence>
<evidence type="ECO:0000313" key="8">
    <source>
        <dbReference type="Proteomes" id="UP000530234"/>
    </source>
</evidence>
<evidence type="ECO:0008006" key="9">
    <source>
        <dbReference type="Google" id="ProtNLM"/>
    </source>
</evidence>
<feature type="transmembrane region" description="Helical" evidence="3">
    <location>
        <begin position="226"/>
        <end position="254"/>
    </location>
</feature>
<dbReference type="InterPro" id="IPR032871">
    <property type="entry name" value="AHH_dom_containing"/>
</dbReference>